<dbReference type="AlphaFoldDB" id="A0A559MBN0"/>
<feature type="region of interest" description="Disordered" evidence="1">
    <location>
        <begin position="286"/>
        <end position="316"/>
    </location>
</feature>
<keyword evidence="2" id="KW-1133">Transmembrane helix</keyword>
<organism evidence="5 6">
    <name type="scientific">Lachnellula willkommii</name>
    <dbReference type="NCBI Taxonomy" id="215461"/>
    <lineage>
        <taxon>Eukaryota</taxon>
        <taxon>Fungi</taxon>
        <taxon>Dikarya</taxon>
        <taxon>Ascomycota</taxon>
        <taxon>Pezizomycotina</taxon>
        <taxon>Leotiomycetes</taxon>
        <taxon>Helotiales</taxon>
        <taxon>Lachnaceae</taxon>
        <taxon>Lachnellula</taxon>
    </lineage>
</organism>
<dbReference type="PANTHER" id="PTHR16861:SF4">
    <property type="entry name" value="SH3 DOMAIN PROTEIN (AFU_ORTHOLOGUE AFUA_1G13610)"/>
    <property type="match status" value="1"/>
</dbReference>
<feature type="compositionally biased region" description="Basic and acidic residues" evidence="1">
    <location>
        <begin position="286"/>
        <end position="297"/>
    </location>
</feature>
<proteinExistence type="predicted"/>
<feature type="domain" description="WSC" evidence="4">
    <location>
        <begin position="28"/>
        <end position="111"/>
    </location>
</feature>
<evidence type="ECO:0000256" key="3">
    <source>
        <dbReference type="SAM" id="SignalP"/>
    </source>
</evidence>
<dbReference type="SMART" id="SM00321">
    <property type="entry name" value="WSC"/>
    <property type="match status" value="1"/>
</dbReference>
<evidence type="ECO:0000256" key="2">
    <source>
        <dbReference type="SAM" id="Phobius"/>
    </source>
</evidence>
<evidence type="ECO:0000313" key="6">
    <source>
        <dbReference type="Proteomes" id="UP000315522"/>
    </source>
</evidence>
<keyword evidence="3" id="KW-0732">Signal</keyword>
<feature type="transmembrane region" description="Helical" evidence="2">
    <location>
        <begin position="257"/>
        <end position="279"/>
    </location>
</feature>
<feature type="region of interest" description="Disordered" evidence="1">
    <location>
        <begin position="227"/>
        <end position="252"/>
    </location>
</feature>
<keyword evidence="2" id="KW-0472">Membrane</keyword>
<reference evidence="5 6" key="1">
    <citation type="submission" date="2018-05" db="EMBL/GenBank/DDBJ databases">
        <title>Genome sequencing and assembly of the regulated plant pathogen Lachnellula willkommii and related sister species for the development of diagnostic species identification markers.</title>
        <authorList>
            <person name="Giroux E."/>
            <person name="Bilodeau G."/>
        </authorList>
    </citation>
    <scope>NUCLEOTIDE SEQUENCE [LARGE SCALE GENOMIC DNA]</scope>
    <source>
        <strain evidence="5 6">CBS 172.35</strain>
    </source>
</reference>
<feature type="region of interest" description="Disordered" evidence="1">
    <location>
        <begin position="118"/>
        <end position="212"/>
    </location>
</feature>
<name>A0A559MBN0_9HELO</name>
<protein>
    <recommendedName>
        <fullName evidence="4">WSC domain-containing protein</fullName>
    </recommendedName>
</protein>
<feature type="signal peptide" evidence="3">
    <location>
        <begin position="1"/>
        <end position="28"/>
    </location>
</feature>
<keyword evidence="2" id="KW-0812">Transmembrane</keyword>
<comment type="caution">
    <text evidence="5">The sequence shown here is derived from an EMBL/GenBank/DDBJ whole genome shotgun (WGS) entry which is preliminary data.</text>
</comment>
<accession>A0A559MBN0</accession>
<keyword evidence="6" id="KW-1185">Reference proteome</keyword>
<dbReference type="Pfam" id="PF01822">
    <property type="entry name" value="WSC"/>
    <property type="match status" value="1"/>
</dbReference>
<dbReference type="InterPro" id="IPR002889">
    <property type="entry name" value="WSC_carb-bd"/>
</dbReference>
<dbReference type="EMBL" id="QGML01000887">
    <property type="protein sequence ID" value="TVY90377.1"/>
    <property type="molecule type" value="Genomic_DNA"/>
</dbReference>
<dbReference type="PROSITE" id="PS51257">
    <property type="entry name" value="PROKAR_LIPOPROTEIN"/>
    <property type="match status" value="1"/>
</dbReference>
<dbReference type="PROSITE" id="PS51212">
    <property type="entry name" value="WSC"/>
    <property type="match status" value="1"/>
</dbReference>
<gene>
    <name evidence="5" type="ORF">LAWI1_G006811</name>
</gene>
<sequence>MLSLRIRRSFRLALAAIFLTGCLDQVSATSVEYCSGINTADTNKNSSIFQSNGLCTDFCKSSYAFAIVQDDGCWCSNYVPGTTTSGCSQSCPGYPADLCGGSGVYGYIALGNTPSGTKGASSAAASSTPSSSPSSTTPQEVTTVTATPSAVTIVDTLTTGPISQSSSTSTSDTPTTQAATTPTPTLATTSPSSTSTSTSTSPSSSSSIWTPTPVTSLETVTGQVHTVTMTPTSPPNSAIVAPVSKNKSSSGISTGGAVGLTIGLVALVAIVSAIIYFCLKKRRKDNETERLNPDTSRRGSSAGLGGPIPSRTMSENSRYVLGTNGREVVETWEADAPGSRKSRLVPVDPRLDPFSPVYQRASDNKSRESVNSMRDDHDYSRRVHQQGPILRATNPDT</sequence>
<evidence type="ECO:0000313" key="5">
    <source>
        <dbReference type="EMBL" id="TVY90377.1"/>
    </source>
</evidence>
<dbReference type="PANTHER" id="PTHR16861">
    <property type="entry name" value="GLYCOPROTEIN 38"/>
    <property type="match status" value="1"/>
</dbReference>
<evidence type="ECO:0000259" key="4">
    <source>
        <dbReference type="PROSITE" id="PS51212"/>
    </source>
</evidence>
<feature type="compositionally biased region" description="Basic and acidic residues" evidence="1">
    <location>
        <begin position="362"/>
        <end position="381"/>
    </location>
</feature>
<feature type="chain" id="PRO_5021759684" description="WSC domain-containing protein" evidence="3">
    <location>
        <begin position="29"/>
        <end position="397"/>
    </location>
</feature>
<evidence type="ECO:0000256" key="1">
    <source>
        <dbReference type="SAM" id="MobiDB-lite"/>
    </source>
</evidence>
<dbReference type="Proteomes" id="UP000315522">
    <property type="component" value="Unassembled WGS sequence"/>
</dbReference>
<feature type="region of interest" description="Disordered" evidence="1">
    <location>
        <begin position="333"/>
        <end position="397"/>
    </location>
</feature>